<name>A0A1S7LPP6_MAGMO</name>
<dbReference type="Pfam" id="PF01248">
    <property type="entry name" value="Ribosomal_L7Ae"/>
    <property type="match status" value="1"/>
</dbReference>
<dbReference type="Pfam" id="PF04296">
    <property type="entry name" value="YlxR"/>
    <property type="match status" value="1"/>
</dbReference>
<protein>
    <recommendedName>
        <fullName evidence="4">YlxR domain-containing protein</fullName>
    </recommendedName>
</protein>
<dbReference type="EMBL" id="LO017727">
    <property type="protein sequence ID" value="CRH07746.1"/>
    <property type="molecule type" value="Genomic_DNA"/>
</dbReference>
<dbReference type="PANTHER" id="PTHR34215">
    <property type="entry name" value="BLL0784 PROTEIN"/>
    <property type="match status" value="1"/>
</dbReference>
<dbReference type="InterPro" id="IPR007393">
    <property type="entry name" value="YlxR_dom"/>
</dbReference>
<gene>
    <name evidence="3" type="ORF">MAGMO_3613</name>
</gene>
<reference evidence="3" key="1">
    <citation type="submission" date="2015-04" db="EMBL/GenBank/DDBJ databases">
        <authorList>
            <person name="Syromyatnikov M.Y."/>
            <person name="Popov V.N."/>
        </authorList>
    </citation>
    <scope>NUCLEOTIDE SEQUENCE</scope>
    <source>
        <strain evidence="3">MO-1</strain>
    </source>
</reference>
<feature type="domain" description="YlxR" evidence="2">
    <location>
        <begin position="2"/>
        <end position="75"/>
    </location>
</feature>
<dbReference type="Gene3D" id="3.30.1330.30">
    <property type="match status" value="1"/>
</dbReference>
<dbReference type="SUPFAM" id="SSF55315">
    <property type="entry name" value="L30e-like"/>
    <property type="match status" value="1"/>
</dbReference>
<organism evidence="3">
    <name type="scientific">Magnetococcus massalia (strain MO-1)</name>
    <dbReference type="NCBI Taxonomy" id="451514"/>
    <lineage>
        <taxon>Bacteria</taxon>
        <taxon>Pseudomonadati</taxon>
        <taxon>Pseudomonadota</taxon>
        <taxon>Magnetococcia</taxon>
        <taxon>Magnetococcales</taxon>
        <taxon>Magnetococcaceae</taxon>
        <taxon>Magnetococcus</taxon>
    </lineage>
</organism>
<dbReference type="InterPro" id="IPR035931">
    <property type="entry name" value="YlxR-like_sf"/>
</dbReference>
<dbReference type="InterPro" id="IPR004038">
    <property type="entry name" value="Ribosomal_eL8/eL30/eS12/Gad45"/>
</dbReference>
<evidence type="ECO:0000259" key="2">
    <source>
        <dbReference type="Pfam" id="PF04296"/>
    </source>
</evidence>
<dbReference type="SUPFAM" id="SSF64376">
    <property type="entry name" value="YlxR-like"/>
    <property type="match status" value="1"/>
</dbReference>
<dbReference type="InterPro" id="IPR037465">
    <property type="entry name" value="YlxR"/>
</dbReference>
<feature type="domain" description="Ribosomal protein eL8/eL30/eS12/Gadd45" evidence="1">
    <location>
        <begin position="87"/>
        <end position="175"/>
    </location>
</feature>
<dbReference type="Gene3D" id="3.30.1230.10">
    <property type="entry name" value="YlxR-like"/>
    <property type="match status" value="1"/>
</dbReference>
<proteinExistence type="predicted"/>
<evidence type="ECO:0000313" key="3">
    <source>
        <dbReference type="EMBL" id="CRH07746.1"/>
    </source>
</evidence>
<dbReference type="InterPro" id="IPR029064">
    <property type="entry name" value="Ribosomal_eL30-like_sf"/>
</dbReference>
<evidence type="ECO:0000259" key="1">
    <source>
        <dbReference type="Pfam" id="PF01248"/>
    </source>
</evidence>
<dbReference type="PANTHER" id="PTHR34215:SF1">
    <property type="entry name" value="YLXR DOMAIN-CONTAINING PROTEIN"/>
    <property type="match status" value="1"/>
</dbReference>
<dbReference type="AlphaFoldDB" id="A0A1S7LPP6"/>
<accession>A0A1S7LPP6</accession>
<sequence length="207" mass="23303">MRTCAVTRQQAEALYLIRFVVAPDGQLMEDLAGKLPGRGLHILPQPDAVTQLLKRKGLVSRLASGTVTLPVEEQLHSRLERALERRLMDALGLARRAGALIMGLREVEERIARGERPWVIMARDTAEHTVEKTLRLVQRPARQGEQALTCFQLLDRDRLGAACGRGPMAVLGIAHNGVQRRIRQDAWRWLIWNGFAPSVEEHTEELE</sequence>
<evidence type="ECO:0008006" key="4">
    <source>
        <dbReference type="Google" id="ProtNLM"/>
    </source>
</evidence>